<protein>
    <recommendedName>
        <fullName evidence="4">SHSP domain-containing protein</fullName>
    </recommendedName>
</protein>
<evidence type="ECO:0000313" key="5">
    <source>
        <dbReference type="EMBL" id="PNR27807.1"/>
    </source>
</evidence>
<dbReference type="eggNOG" id="KOG0710">
    <property type="taxonomic scope" value="Eukaryota"/>
</dbReference>
<comment type="similarity">
    <text evidence="2 3">Belongs to the small heat shock protein (HSP20) family.</text>
</comment>
<evidence type="ECO:0000256" key="1">
    <source>
        <dbReference type="ARBA" id="ARBA00023016"/>
    </source>
</evidence>
<dbReference type="InterPro" id="IPR008978">
    <property type="entry name" value="HSP20-like_chaperone"/>
</dbReference>
<dbReference type="SUPFAM" id="SSF49764">
    <property type="entry name" value="HSP20-like chaperones"/>
    <property type="match status" value="1"/>
</dbReference>
<gene>
    <name evidence="6" type="primary">LOC112277214</name>
    <name evidence="5" type="ORF">PHYPA_029959</name>
</gene>
<dbReference type="GeneID" id="112277214"/>
<keyword evidence="7" id="KW-1185">Reference proteome</keyword>
<reference evidence="6" key="3">
    <citation type="submission" date="2020-12" db="UniProtKB">
        <authorList>
            <consortium name="EnsemblPlants"/>
        </authorList>
    </citation>
    <scope>IDENTIFICATION</scope>
</reference>
<dbReference type="KEGG" id="ppp:112277214"/>
<dbReference type="HOGENOM" id="CLU_046737_5_0_1"/>
<dbReference type="PaxDb" id="3218-PP1S129_85V6.1"/>
<dbReference type="EnsemblPlants" id="Pp3c25_14630V3.1">
    <property type="protein sequence ID" value="PAC:32980182.CDS.1"/>
    <property type="gene ID" value="Pp3c25_14630"/>
</dbReference>
<dbReference type="Gramene" id="Pp3c25_14630V3.2">
    <property type="protein sequence ID" value="PAC:32980183.CDS.1"/>
    <property type="gene ID" value="Pp3c25_14630"/>
</dbReference>
<evidence type="ECO:0000313" key="7">
    <source>
        <dbReference type="Proteomes" id="UP000006727"/>
    </source>
</evidence>
<reference evidence="5 7" key="1">
    <citation type="journal article" date="2008" name="Science">
        <title>The Physcomitrella genome reveals evolutionary insights into the conquest of land by plants.</title>
        <authorList>
            <person name="Rensing S."/>
            <person name="Lang D."/>
            <person name="Zimmer A."/>
            <person name="Terry A."/>
            <person name="Salamov A."/>
            <person name="Shapiro H."/>
            <person name="Nishiyama T."/>
            <person name="Perroud P.-F."/>
            <person name="Lindquist E."/>
            <person name="Kamisugi Y."/>
            <person name="Tanahashi T."/>
            <person name="Sakakibara K."/>
            <person name="Fujita T."/>
            <person name="Oishi K."/>
            <person name="Shin-I T."/>
            <person name="Kuroki Y."/>
            <person name="Toyoda A."/>
            <person name="Suzuki Y."/>
            <person name="Hashimoto A."/>
            <person name="Yamaguchi K."/>
            <person name="Sugano A."/>
            <person name="Kohara Y."/>
            <person name="Fujiyama A."/>
            <person name="Anterola A."/>
            <person name="Aoki S."/>
            <person name="Ashton N."/>
            <person name="Barbazuk W.B."/>
            <person name="Barker E."/>
            <person name="Bennetzen J."/>
            <person name="Bezanilla M."/>
            <person name="Blankenship R."/>
            <person name="Cho S.H."/>
            <person name="Dutcher S."/>
            <person name="Estelle M."/>
            <person name="Fawcett J.A."/>
            <person name="Gundlach H."/>
            <person name="Hanada K."/>
            <person name="Heyl A."/>
            <person name="Hicks K.A."/>
            <person name="Hugh J."/>
            <person name="Lohr M."/>
            <person name="Mayer K."/>
            <person name="Melkozernov A."/>
            <person name="Murata T."/>
            <person name="Nelson D."/>
            <person name="Pils B."/>
            <person name="Prigge M."/>
            <person name="Reiss B."/>
            <person name="Renner T."/>
            <person name="Rombauts S."/>
            <person name="Rushton P."/>
            <person name="Sanderfoot A."/>
            <person name="Schween G."/>
            <person name="Shiu S.-H."/>
            <person name="Stueber K."/>
            <person name="Theodoulou F.L."/>
            <person name="Tu H."/>
            <person name="Van de Peer Y."/>
            <person name="Verrier P.J."/>
            <person name="Waters E."/>
            <person name="Wood A."/>
            <person name="Yang L."/>
            <person name="Cove D."/>
            <person name="Cuming A."/>
            <person name="Hasebe M."/>
            <person name="Lucas S."/>
            <person name="Mishler D.B."/>
            <person name="Reski R."/>
            <person name="Grigoriev I."/>
            <person name="Quatrano R.S."/>
            <person name="Boore J.L."/>
        </authorList>
    </citation>
    <scope>NUCLEOTIDE SEQUENCE [LARGE SCALE GENOMIC DNA]</scope>
    <source>
        <strain evidence="6 7">cv. Gransden 2004</strain>
    </source>
</reference>
<evidence type="ECO:0000259" key="4">
    <source>
        <dbReference type="PROSITE" id="PS01031"/>
    </source>
</evidence>
<dbReference type="PROSITE" id="PS01031">
    <property type="entry name" value="SHSP"/>
    <property type="match status" value="1"/>
</dbReference>
<organism evidence="5">
    <name type="scientific">Physcomitrium patens</name>
    <name type="common">Spreading-leaved earth moss</name>
    <name type="synonym">Physcomitrella patens</name>
    <dbReference type="NCBI Taxonomy" id="3218"/>
    <lineage>
        <taxon>Eukaryota</taxon>
        <taxon>Viridiplantae</taxon>
        <taxon>Streptophyta</taxon>
        <taxon>Embryophyta</taxon>
        <taxon>Bryophyta</taxon>
        <taxon>Bryophytina</taxon>
        <taxon>Bryopsida</taxon>
        <taxon>Funariidae</taxon>
        <taxon>Funariales</taxon>
        <taxon>Funariaceae</taxon>
        <taxon>Physcomitrium</taxon>
    </lineage>
</organism>
<dbReference type="InterPro" id="IPR031107">
    <property type="entry name" value="Small_HSP"/>
</dbReference>
<dbReference type="GO" id="GO:0051082">
    <property type="term" value="F:unfolded protein binding"/>
    <property type="evidence" value="ECO:0000318"/>
    <property type="project" value="GO_Central"/>
</dbReference>
<dbReference type="FunFam" id="2.60.40.790:FF:000053">
    <property type="entry name" value="17.5 kDa class I heat shock protein"/>
    <property type="match status" value="1"/>
</dbReference>
<dbReference type="CDD" id="cd06472">
    <property type="entry name" value="ACD_ScHsp26_like"/>
    <property type="match status" value="1"/>
</dbReference>
<dbReference type="Gramene" id="Pp3c25_14630V3.1">
    <property type="protein sequence ID" value="PAC:32980182.CDS.1"/>
    <property type="gene ID" value="Pp3c25_14630"/>
</dbReference>
<dbReference type="EnsemblPlants" id="Pp3c25_14630V3.2">
    <property type="protein sequence ID" value="PAC:32980183.CDS.1"/>
    <property type="gene ID" value="Pp3c25_14630"/>
</dbReference>
<dbReference type="Pfam" id="PF00011">
    <property type="entry name" value="HSP20"/>
    <property type="match status" value="1"/>
</dbReference>
<dbReference type="EnsemblPlants" id="Pp3c25_14630V3.3">
    <property type="protein sequence ID" value="PAC:32980184.CDS.1"/>
    <property type="gene ID" value="Pp3c25_14630"/>
</dbReference>
<dbReference type="InterPro" id="IPR002068">
    <property type="entry name" value="A-crystallin/Hsp20_dom"/>
</dbReference>
<sequence length="190" mass="21509">MALTPFWGRERGVGSWDSNPWDPFETTDALIDSIYNHPGLSLARSLQGVTSTSVDWKETATEHVIKADVPGLSKNEIKVEVDDTQRVLRINGERRKEEERQTDEWHVLERGDARYLRQLALPENANLDQITASVDNGVLTVTMPKLQAQQSKSRVRQIQVGDAGEEGPKQHRELIPVSALKKFFPFGHRK</sequence>
<dbReference type="GO" id="GO:0009651">
    <property type="term" value="P:response to salt stress"/>
    <property type="evidence" value="ECO:0000318"/>
    <property type="project" value="GO_Central"/>
</dbReference>
<keyword evidence="1" id="KW-0346">Stress response</keyword>
<reference evidence="5 7" key="2">
    <citation type="journal article" date="2018" name="Plant J.">
        <title>The Physcomitrella patens chromosome-scale assembly reveals moss genome structure and evolution.</title>
        <authorList>
            <person name="Lang D."/>
            <person name="Ullrich K.K."/>
            <person name="Murat F."/>
            <person name="Fuchs J."/>
            <person name="Jenkins J."/>
            <person name="Haas F.B."/>
            <person name="Piednoel M."/>
            <person name="Gundlach H."/>
            <person name="Van Bel M."/>
            <person name="Meyberg R."/>
            <person name="Vives C."/>
            <person name="Morata J."/>
            <person name="Symeonidi A."/>
            <person name="Hiss M."/>
            <person name="Muchero W."/>
            <person name="Kamisugi Y."/>
            <person name="Saleh O."/>
            <person name="Blanc G."/>
            <person name="Decker E.L."/>
            <person name="van Gessel N."/>
            <person name="Grimwood J."/>
            <person name="Hayes R.D."/>
            <person name="Graham S.W."/>
            <person name="Gunter L.E."/>
            <person name="McDaniel S.F."/>
            <person name="Hoernstein S.N.W."/>
            <person name="Larsson A."/>
            <person name="Li F.W."/>
            <person name="Perroud P.F."/>
            <person name="Phillips J."/>
            <person name="Ranjan P."/>
            <person name="Rokshar D.S."/>
            <person name="Rothfels C.J."/>
            <person name="Schneider L."/>
            <person name="Shu S."/>
            <person name="Stevenson D.W."/>
            <person name="Thummler F."/>
            <person name="Tillich M."/>
            <person name="Villarreal Aguilar J.C."/>
            <person name="Widiez T."/>
            <person name="Wong G.K."/>
            <person name="Wymore A."/>
            <person name="Zhang Y."/>
            <person name="Zimmer A.D."/>
            <person name="Quatrano R.S."/>
            <person name="Mayer K.F.X."/>
            <person name="Goodstein D."/>
            <person name="Casacuberta J.M."/>
            <person name="Vandepoele K."/>
            <person name="Reski R."/>
            <person name="Cuming A.C."/>
            <person name="Tuskan G.A."/>
            <person name="Maumus F."/>
            <person name="Salse J."/>
            <person name="Schmutz J."/>
            <person name="Rensing S.A."/>
        </authorList>
    </citation>
    <scope>NUCLEOTIDE SEQUENCE [LARGE SCALE GENOMIC DNA]</scope>
    <source>
        <strain evidence="6 7">cv. Gransden 2004</strain>
    </source>
</reference>
<evidence type="ECO:0000256" key="3">
    <source>
        <dbReference type="RuleBase" id="RU003616"/>
    </source>
</evidence>
<dbReference type="STRING" id="3218.A9SWK2"/>
<proteinExistence type="inferred from homology"/>
<dbReference type="EMBL" id="ABEU02000025">
    <property type="protein sequence ID" value="PNR27807.1"/>
    <property type="molecule type" value="Genomic_DNA"/>
</dbReference>
<evidence type="ECO:0000256" key="2">
    <source>
        <dbReference type="PROSITE-ProRule" id="PRU00285"/>
    </source>
</evidence>
<dbReference type="Gramene" id="Pp3c25_14630V3.3">
    <property type="protein sequence ID" value="PAC:32980184.CDS.1"/>
    <property type="gene ID" value="Pp3c25_14630"/>
</dbReference>
<dbReference type="Proteomes" id="UP000006727">
    <property type="component" value="Chromosome 25"/>
</dbReference>
<dbReference type="AlphaFoldDB" id="A9SWK2"/>
<evidence type="ECO:0000313" key="6">
    <source>
        <dbReference type="EnsemblPlants" id="PAC:32980182.CDS.1"/>
    </source>
</evidence>
<dbReference type="RefSeq" id="XP_024365060.1">
    <property type="nucleotide sequence ID" value="XM_024509292.2"/>
</dbReference>
<dbReference type="GO" id="GO:0009408">
    <property type="term" value="P:response to heat"/>
    <property type="evidence" value="ECO:0000318"/>
    <property type="project" value="GO_Central"/>
</dbReference>
<dbReference type="PANTHER" id="PTHR11527">
    <property type="entry name" value="HEAT-SHOCK PROTEIN 20 FAMILY MEMBER"/>
    <property type="match status" value="1"/>
</dbReference>
<accession>A9SWK2</accession>
<dbReference type="GO" id="GO:0006457">
    <property type="term" value="P:protein folding"/>
    <property type="evidence" value="ECO:0000318"/>
    <property type="project" value="GO_Central"/>
</dbReference>
<feature type="domain" description="SHSP" evidence="4">
    <location>
        <begin position="45"/>
        <end position="161"/>
    </location>
</feature>
<dbReference type="Gene3D" id="2.60.40.790">
    <property type="match status" value="1"/>
</dbReference>
<dbReference type="GO" id="GO:0042542">
    <property type="term" value="P:response to hydrogen peroxide"/>
    <property type="evidence" value="ECO:0000318"/>
    <property type="project" value="GO_Central"/>
</dbReference>
<name>A9SWK2_PHYPA</name>
<dbReference type="OrthoDB" id="1245404at2759"/>
<dbReference type="GO" id="GO:0051259">
    <property type="term" value="P:protein complex oligomerization"/>
    <property type="evidence" value="ECO:0000318"/>
    <property type="project" value="GO_Central"/>
</dbReference>